<dbReference type="RefSeq" id="WP_106012190.1">
    <property type="nucleotide sequence ID" value="NZ_CP027226.1"/>
</dbReference>
<feature type="domain" description="Quinolinate phosphoribosyl transferase N-terminal" evidence="15">
    <location>
        <begin position="25"/>
        <end position="109"/>
    </location>
</feature>
<comment type="subunit">
    <text evidence="4">Hexamer formed by 3 homodimers.</text>
</comment>
<dbReference type="Pfam" id="PF01729">
    <property type="entry name" value="QRPTase_C"/>
    <property type="match status" value="1"/>
</dbReference>
<dbReference type="Gene3D" id="3.20.20.70">
    <property type="entry name" value="Aldolase class I"/>
    <property type="match status" value="1"/>
</dbReference>
<dbReference type="FunFam" id="3.20.20.70:FF:000030">
    <property type="entry name" value="Nicotinate-nucleotide pyrophosphorylase, carboxylating"/>
    <property type="match status" value="1"/>
</dbReference>
<dbReference type="NCBIfam" id="TIGR00078">
    <property type="entry name" value="nadC"/>
    <property type="match status" value="1"/>
</dbReference>
<evidence type="ECO:0000256" key="4">
    <source>
        <dbReference type="ARBA" id="ARBA00011218"/>
    </source>
</evidence>
<dbReference type="GO" id="GO:0034213">
    <property type="term" value="P:quinolinate catabolic process"/>
    <property type="evidence" value="ECO:0007669"/>
    <property type="project" value="TreeGrafter"/>
</dbReference>
<dbReference type="InterPro" id="IPR002638">
    <property type="entry name" value="Quinolinate_PRibosylTrfase_C"/>
</dbReference>
<proteinExistence type="inferred from homology"/>
<keyword evidence="17" id="KW-1185">Reference proteome</keyword>
<dbReference type="FunFam" id="3.90.1170.20:FF:000001">
    <property type="entry name" value="Nicotinate-nucleotide diphosphorylase (Carboxylating)"/>
    <property type="match status" value="1"/>
</dbReference>
<comment type="similarity">
    <text evidence="3 12">Belongs to the NadC/ModD family.</text>
</comment>
<evidence type="ECO:0000256" key="10">
    <source>
        <dbReference type="ARBA" id="ARBA00047445"/>
    </source>
</evidence>
<evidence type="ECO:0000256" key="13">
    <source>
        <dbReference type="PIRSR" id="PIRSR006250-1"/>
    </source>
</evidence>
<comment type="function">
    <text evidence="1">Involved in the catabolism of quinolinic acid (QA).</text>
</comment>
<dbReference type="Pfam" id="PF02749">
    <property type="entry name" value="QRPTase_N"/>
    <property type="match status" value="1"/>
</dbReference>
<dbReference type="OrthoDB" id="9782546at2"/>
<evidence type="ECO:0000256" key="7">
    <source>
        <dbReference type="ARBA" id="ARBA00022676"/>
    </source>
</evidence>
<dbReference type="CDD" id="cd01572">
    <property type="entry name" value="QPRTase"/>
    <property type="match status" value="1"/>
</dbReference>
<evidence type="ECO:0000256" key="3">
    <source>
        <dbReference type="ARBA" id="ARBA00009400"/>
    </source>
</evidence>
<evidence type="ECO:0000313" key="17">
    <source>
        <dbReference type="Proteomes" id="UP000237947"/>
    </source>
</evidence>
<dbReference type="InterPro" id="IPR013785">
    <property type="entry name" value="Aldolase_TIM"/>
</dbReference>
<evidence type="ECO:0000256" key="12">
    <source>
        <dbReference type="PIRNR" id="PIRNR006250"/>
    </source>
</evidence>
<protein>
    <recommendedName>
        <fullName evidence="11">Probable nicotinate-nucleotide pyrophosphorylase [carboxylating]</fullName>
        <ecNumber evidence="5">2.4.2.19</ecNumber>
    </recommendedName>
    <alternativeName>
        <fullName evidence="9">Quinolinate phosphoribosyltransferase [decarboxylating]</fullName>
    </alternativeName>
</protein>
<feature type="binding site" evidence="13">
    <location>
        <position position="156"/>
    </location>
    <ligand>
        <name>substrate</name>
    </ligand>
</feature>
<dbReference type="SUPFAM" id="SSF51690">
    <property type="entry name" value="Nicotinate/Quinolinate PRTase C-terminal domain-like"/>
    <property type="match status" value="1"/>
</dbReference>
<sequence>MNKLLQKEAERLIEIAFAEDVPYRDLASEAVFNSKRAEVDLIAKQDGIICGLEVFQMTFEYLDPTIEIEYFCKEGDTIIPGDKLLTVKGPAATLLIAERTALNFLQRLSGVATASNKLVNALKDTGIKVVDTRKTTPAYRNLQKYAVRVGGAYNHRYGLSDLIMLKDNHIQAAGGIKQAVAAVKEIDPFMHKIEIEVENLEMVKEALEAGVDIIMLDNMDHDTMKTAIEIIDGQCLIEASGNLSIENAHTFSDLKIDFISSGALTHSAGILDLSMKNFRIIN</sequence>
<dbReference type="EMBL" id="CP027226">
    <property type="protein sequence ID" value="AVM42205.1"/>
    <property type="molecule type" value="Genomic_DNA"/>
</dbReference>
<gene>
    <name evidence="16" type="primary">nadC</name>
    <name evidence="16" type="ORF">C5Q98_02690</name>
</gene>
<dbReference type="GO" id="GO:0009435">
    <property type="term" value="P:NAD+ biosynthetic process"/>
    <property type="evidence" value="ECO:0007669"/>
    <property type="project" value="UniProtKB-UniPathway"/>
</dbReference>
<dbReference type="EC" id="2.4.2.19" evidence="5"/>
<name>A0A2S0KME6_9FIRM</name>
<feature type="binding site" evidence="13">
    <location>
        <begin position="261"/>
        <end position="263"/>
    </location>
    <ligand>
        <name>substrate</name>
    </ligand>
</feature>
<evidence type="ECO:0000256" key="1">
    <source>
        <dbReference type="ARBA" id="ARBA00003237"/>
    </source>
</evidence>
<feature type="binding site" evidence="13">
    <location>
        <position position="99"/>
    </location>
    <ligand>
        <name>substrate</name>
    </ligand>
</feature>
<keyword evidence="6" id="KW-0662">Pyridine nucleotide biosynthesis</keyword>
<feature type="domain" description="Quinolinate phosphoribosyl transferase C-terminal" evidence="14">
    <location>
        <begin position="111"/>
        <end position="276"/>
    </location>
</feature>
<comment type="catalytic activity">
    <reaction evidence="10">
        <text>nicotinate beta-D-ribonucleotide + CO2 + diphosphate = quinolinate + 5-phospho-alpha-D-ribose 1-diphosphate + 2 H(+)</text>
        <dbReference type="Rhea" id="RHEA:12733"/>
        <dbReference type="ChEBI" id="CHEBI:15378"/>
        <dbReference type="ChEBI" id="CHEBI:16526"/>
        <dbReference type="ChEBI" id="CHEBI:29959"/>
        <dbReference type="ChEBI" id="CHEBI:33019"/>
        <dbReference type="ChEBI" id="CHEBI:57502"/>
        <dbReference type="ChEBI" id="CHEBI:58017"/>
        <dbReference type="EC" id="2.4.2.19"/>
    </reaction>
</comment>
<evidence type="ECO:0000256" key="8">
    <source>
        <dbReference type="ARBA" id="ARBA00022679"/>
    </source>
</evidence>
<feature type="binding site" evidence="13">
    <location>
        <position position="196"/>
    </location>
    <ligand>
        <name>substrate</name>
    </ligand>
</feature>
<feature type="binding site" evidence="13">
    <location>
        <begin position="240"/>
        <end position="242"/>
    </location>
    <ligand>
        <name>substrate</name>
    </ligand>
</feature>
<comment type="pathway">
    <text evidence="2">Cofactor biosynthesis; NAD(+) biosynthesis; nicotinate D-ribonucleotide from quinolinate: step 1/1.</text>
</comment>
<evidence type="ECO:0000313" key="16">
    <source>
        <dbReference type="EMBL" id="AVM42205.1"/>
    </source>
</evidence>
<organism evidence="16 17">
    <name type="scientific">Fastidiosipila sanguinis</name>
    <dbReference type="NCBI Taxonomy" id="236753"/>
    <lineage>
        <taxon>Bacteria</taxon>
        <taxon>Bacillati</taxon>
        <taxon>Bacillota</taxon>
        <taxon>Clostridia</taxon>
        <taxon>Eubacteriales</taxon>
        <taxon>Oscillospiraceae</taxon>
        <taxon>Fastidiosipila</taxon>
    </lineage>
</organism>
<evidence type="ECO:0000259" key="15">
    <source>
        <dbReference type="Pfam" id="PF02749"/>
    </source>
</evidence>
<dbReference type="KEGG" id="fsa:C5Q98_02690"/>
<evidence type="ECO:0000256" key="6">
    <source>
        <dbReference type="ARBA" id="ARBA00022642"/>
    </source>
</evidence>
<dbReference type="InterPro" id="IPR037128">
    <property type="entry name" value="Quinolinate_PRibosylTase_N_sf"/>
</dbReference>
<dbReference type="SUPFAM" id="SSF54675">
    <property type="entry name" value="Nicotinate/Quinolinate PRTase N-terminal domain-like"/>
    <property type="match status" value="1"/>
</dbReference>
<dbReference type="InterPro" id="IPR027277">
    <property type="entry name" value="NadC/ModD"/>
</dbReference>
<evidence type="ECO:0000256" key="9">
    <source>
        <dbReference type="ARBA" id="ARBA00033102"/>
    </source>
</evidence>
<dbReference type="AlphaFoldDB" id="A0A2S0KME6"/>
<dbReference type="PANTHER" id="PTHR32179:SF3">
    <property type="entry name" value="NICOTINATE-NUCLEOTIDE PYROPHOSPHORYLASE [CARBOXYLATING]"/>
    <property type="match status" value="1"/>
</dbReference>
<dbReference type="PANTHER" id="PTHR32179">
    <property type="entry name" value="NICOTINATE-NUCLEOTIDE PYROPHOSPHORYLASE [CARBOXYLATING]"/>
    <property type="match status" value="1"/>
</dbReference>
<dbReference type="GO" id="GO:0005737">
    <property type="term" value="C:cytoplasm"/>
    <property type="evidence" value="ECO:0007669"/>
    <property type="project" value="TreeGrafter"/>
</dbReference>
<dbReference type="InterPro" id="IPR036068">
    <property type="entry name" value="Nicotinate_pribotase-like_C"/>
</dbReference>
<evidence type="ECO:0000256" key="11">
    <source>
        <dbReference type="ARBA" id="ARBA00069173"/>
    </source>
</evidence>
<reference evidence="17" key="1">
    <citation type="submission" date="2018-02" db="EMBL/GenBank/DDBJ databases">
        <authorList>
            <person name="Holder M.E."/>
            <person name="Ajami N.J."/>
            <person name="Petrosino J.F."/>
        </authorList>
    </citation>
    <scope>NUCLEOTIDE SEQUENCE [LARGE SCALE GENOMIC DNA]</scope>
    <source>
        <strain evidence="17">CCUG 47711</strain>
    </source>
</reference>
<dbReference type="InterPro" id="IPR022412">
    <property type="entry name" value="Quinolinate_PRibosylTrfase_N"/>
</dbReference>
<evidence type="ECO:0000259" key="14">
    <source>
        <dbReference type="Pfam" id="PF01729"/>
    </source>
</evidence>
<keyword evidence="8 12" id="KW-0808">Transferase</keyword>
<dbReference type="UniPathway" id="UPA00253">
    <property type="reaction ID" value="UER00331"/>
</dbReference>
<evidence type="ECO:0000256" key="2">
    <source>
        <dbReference type="ARBA" id="ARBA00004893"/>
    </source>
</evidence>
<dbReference type="PIRSF" id="PIRSF006250">
    <property type="entry name" value="NadC_ModD"/>
    <property type="match status" value="1"/>
</dbReference>
<feature type="binding site" evidence="13">
    <location>
        <position position="217"/>
    </location>
    <ligand>
        <name>substrate</name>
    </ligand>
</feature>
<evidence type="ECO:0000256" key="5">
    <source>
        <dbReference type="ARBA" id="ARBA00011944"/>
    </source>
</evidence>
<dbReference type="Gene3D" id="3.90.1170.20">
    <property type="entry name" value="Quinolinate phosphoribosyl transferase, N-terminal domain"/>
    <property type="match status" value="1"/>
</dbReference>
<dbReference type="Proteomes" id="UP000237947">
    <property type="component" value="Chromosome"/>
</dbReference>
<feature type="binding site" evidence="13">
    <location>
        <position position="166"/>
    </location>
    <ligand>
        <name>substrate</name>
    </ligand>
</feature>
<dbReference type="GO" id="GO:0004514">
    <property type="term" value="F:nicotinate-nucleotide diphosphorylase (carboxylating) activity"/>
    <property type="evidence" value="ECO:0007669"/>
    <property type="project" value="UniProtKB-EC"/>
</dbReference>
<accession>A0A2S0KME6</accession>
<dbReference type="InterPro" id="IPR004393">
    <property type="entry name" value="NadC"/>
</dbReference>
<feature type="binding site" evidence="13">
    <location>
        <begin position="132"/>
        <end position="134"/>
    </location>
    <ligand>
        <name>substrate</name>
    </ligand>
</feature>
<keyword evidence="7 12" id="KW-0328">Glycosyltransferase</keyword>